<evidence type="ECO:0000313" key="7">
    <source>
        <dbReference type="EMBL" id="MBY75444.1"/>
    </source>
</evidence>
<dbReference type="PANTHER" id="PTHR46481">
    <property type="entry name" value="ZINC FINGER BED DOMAIN-CONTAINING PROTEIN 4"/>
    <property type="match status" value="1"/>
</dbReference>
<dbReference type="EMBL" id="GGMS01006241">
    <property type="protein sequence ID" value="MBY75444.1"/>
    <property type="molecule type" value="Transcribed_RNA"/>
</dbReference>
<evidence type="ECO:0000256" key="5">
    <source>
        <dbReference type="ARBA" id="ARBA00023242"/>
    </source>
</evidence>
<evidence type="ECO:0000259" key="6">
    <source>
        <dbReference type="Pfam" id="PF05699"/>
    </source>
</evidence>
<accession>A0A2S2QCH5</accession>
<dbReference type="AlphaFoldDB" id="A0A2S2QCH5"/>
<dbReference type="GO" id="GO:0005634">
    <property type="term" value="C:nucleus"/>
    <property type="evidence" value="ECO:0007669"/>
    <property type="project" value="UniProtKB-SubCell"/>
</dbReference>
<name>A0A2S2QCH5_9HEMI</name>
<dbReference type="OrthoDB" id="6623356at2759"/>
<keyword evidence="2" id="KW-0479">Metal-binding</keyword>
<protein>
    <submittedName>
        <fullName evidence="7">Putative AC transposase</fullName>
    </submittedName>
</protein>
<keyword evidence="5" id="KW-0539">Nucleus</keyword>
<keyword evidence="4" id="KW-0862">Zinc</keyword>
<dbReference type="Pfam" id="PF05699">
    <property type="entry name" value="Dimer_Tnp_hAT"/>
    <property type="match status" value="1"/>
</dbReference>
<dbReference type="GO" id="GO:0046983">
    <property type="term" value="F:protein dimerization activity"/>
    <property type="evidence" value="ECO:0007669"/>
    <property type="project" value="InterPro"/>
</dbReference>
<evidence type="ECO:0000256" key="4">
    <source>
        <dbReference type="ARBA" id="ARBA00022833"/>
    </source>
</evidence>
<proteinExistence type="predicted"/>
<dbReference type="InterPro" id="IPR008906">
    <property type="entry name" value="HATC_C_dom"/>
</dbReference>
<gene>
    <name evidence="7" type="primary">TRA1_0</name>
    <name evidence="7" type="ORF">g.2844</name>
</gene>
<reference evidence="7" key="1">
    <citation type="submission" date="2018-04" db="EMBL/GenBank/DDBJ databases">
        <title>Transcriptome assembly of Sipha flava.</title>
        <authorList>
            <person name="Scully E.D."/>
            <person name="Geib S.M."/>
            <person name="Palmer N.A."/>
            <person name="Koch K."/>
            <person name="Bradshaw J."/>
            <person name="Heng-Moss T."/>
            <person name="Sarath G."/>
        </authorList>
    </citation>
    <scope>NUCLEOTIDE SEQUENCE</scope>
</reference>
<dbReference type="GO" id="GO:0008270">
    <property type="term" value="F:zinc ion binding"/>
    <property type="evidence" value="ECO:0007669"/>
    <property type="project" value="UniProtKB-KW"/>
</dbReference>
<evidence type="ECO:0000256" key="2">
    <source>
        <dbReference type="ARBA" id="ARBA00022723"/>
    </source>
</evidence>
<dbReference type="InterPro" id="IPR012337">
    <property type="entry name" value="RNaseH-like_sf"/>
</dbReference>
<dbReference type="SUPFAM" id="SSF53098">
    <property type="entry name" value="Ribonuclease H-like"/>
    <property type="match status" value="1"/>
</dbReference>
<organism evidence="7">
    <name type="scientific">Sipha flava</name>
    <name type="common">yellow sugarcane aphid</name>
    <dbReference type="NCBI Taxonomy" id="143950"/>
    <lineage>
        <taxon>Eukaryota</taxon>
        <taxon>Metazoa</taxon>
        <taxon>Ecdysozoa</taxon>
        <taxon>Arthropoda</taxon>
        <taxon>Hexapoda</taxon>
        <taxon>Insecta</taxon>
        <taxon>Pterygota</taxon>
        <taxon>Neoptera</taxon>
        <taxon>Paraneoptera</taxon>
        <taxon>Hemiptera</taxon>
        <taxon>Sternorrhyncha</taxon>
        <taxon>Aphidomorpha</taxon>
        <taxon>Aphidoidea</taxon>
        <taxon>Aphididae</taxon>
        <taxon>Sipha</taxon>
    </lineage>
</organism>
<dbReference type="PANTHER" id="PTHR46481:SF10">
    <property type="entry name" value="ZINC FINGER BED DOMAIN-CONTAINING PROTEIN 39"/>
    <property type="match status" value="1"/>
</dbReference>
<evidence type="ECO:0000256" key="3">
    <source>
        <dbReference type="ARBA" id="ARBA00022771"/>
    </source>
</evidence>
<dbReference type="InterPro" id="IPR052035">
    <property type="entry name" value="ZnF_BED_domain_contain"/>
</dbReference>
<sequence length="488" mass="57121">MPHPTTVSKNTIKIAENHRNTLFENIVPFIQDKCCSMTTDMWSDKYKKRHYITITVHYIDINWILQKNVLHTGQWPISEKKTAENIKNSISTFLTSFESTKFQIPNELMEKITFVTDQGPNMTSSSGLGAYNRLNCCAHMLNTVLRHVFEPKFLDAEDERNRKLLEPVTKLLSGAKSFVKYMKTSGEVNKLSKGLIQEVETRWNTRLAMLLSIHEQWDEIINEYGEDFWRLQNIDIDLLKQITEFLKPFKTASDELEGDINSTIHKVLLYKVVLEKHINKYCNLEEDMFNSSDELNSTSITQKLGIRAREMFKKKFIINRTHEVACFLWPNFKKLKMMSDESERKRIMNNVKLELLKIEIEQKEEYTETESIENSALNSSQFSEWEDDVPQPKQSYEQEIDNYLTCFVGKNVDIDILNFWKSQNEKFPLLSRLARRTLCIPASSASSERVFSVAGRIIEERRSRLKGETVNSLIFLHDYFKNTYVSFS</sequence>
<feature type="domain" description="HAT C-terminal dimerisation" evidence="6">
    <location>
        <begin position="399"/>
        <end position="478"/>
    </location>
</feature>
<keyword evidence="3" id="KW-0863">Zinc-finger</keyword>
<evidence type="ECO:0000256" key="1">
    <source>
        <dbReference type="ARBA" id="ARBA00004123"/>
    </source>
</evidence>
<comment type="subcellular location">
    <subcellularLocation>
        <location evidence="1">Nucleus</location>
    </subcellularLocation>
</comment>